<evidence type="ECO:0000313" key="3">
    <source>
        <dbReference type="EMBL" id="MBA8794777.1"/>
    </source>
</evidence>
<reference evidence="3 4" key="1">
    <citation type="submission" date="2020-07" db="EMBL/GenBank/DDBJ databases">
        <title>Sequencing the genomes of 1000 actinobacteria strains.</title>
        <authorList>
            <person name="Klenk H.-P."/>
        </authorList>
    </citation>
    <scope>NUCLEOTIDE SEQUENCE [LARGE SCALE GENOMIC DNA]</scope>
    <source>
        <strain evidence="3 4">DSM 100723</strain>
    </source>
</reference>
<evidence type="ECO:0000313" key="4">
    <source>
        <dbReference type="Proteomes" id="UP000523079"/>
    </source>
</evidence>
<protein>
    <submittedName>
        <fullName evidence="3">Uncharacterized protein</fullName>
    </submittedName>
</protein>
<proteinExistence type="predicted"/>
<accession>A0A7W3IT66</accession>
<dbReference type="RefSeq" id="WP_182560318.1">
    <property type="nucleotide sequence ID" value="NZ_JACGWT010000003.1"/>
</dbReference>
<keyword evidence="2" id="KW-1133">Transmembrane helix</keyword>
<evidence type="ECO:0000256" key="1">
    <source>
        <dbReference type="SAM" id="MobiDB-lite"/>
    </source>
</evidence>
<feature type="transmembrane region" description="Helical" evidence="2">
    <location>
        <begin position="99"/>
        <end position="122"/>
    </location>
</feature>
<feature type="transmembrane region" description="Helical" evidence="2">
    <location>
        <begin position="68"/>
        <end position="87"/>
    </location>
</feature>
<feature type="transmembrane region" description="Helical" evidence="2">
    <location>
        <begin position="134"/>
        <end position="153"/>
    </location>
</feature>
<keyword evidence="4" id="KW-1185">Reference proteome</keyword>
<dbReference type="EMBL" id="JACGWT010000003">
    <property type="protein sequence ID" value="MBA8794777.1"/>
    <property type="molecule type" value="Genomic_DNA"/>
</dbReference>
<feature type="transmembrane region" description="Helical" evidence="2">
    <location>
        <begin position="29"/>
        <end position="48"/>
    </location>
</feature>
<feature type="region of interest" description="Disordered" evidence="1">
    <location>
        <begin position="1"/>
        <end position="23"/>
    </location>
</feature>
<keyword evidence="2" id="KW-0812">Transmembrane</keyword>
<evidence type="ECO:0000256" key="2">
    <source>
        <dbReference type="SAM" id="Phobius"/>
    </source>
</evidence>
<name>A0A7W3IT66_9ACTN</name>
<gene>
    <name evidence="3" type="ORF">FHX74_002396</name>
</gene>
<sequence>MSRSENDEPEDAGWTRRAAPTPDRAPTQVVRTCLITGLVAGLAVWWGYFPAVAPLVENAPPPDERAMALLLDAGAVGLVALAMLWALHVRYGRRIAPRLFGRLGLAVAAAALAGVPMIMGLARALGYHTDPLSMVLEVLLGALVLTAALGRAVRAR</sequence>
<dbReference type="AlphaFoldDB" id="A0A7W3IT66"/>
<comment type="caution">
    <text evidence="3">The sequence shown here is derived from an EMBL/GenBank/DDBJ whole genome shotgun (WGS) entry which is preliminary data.</text>
</comment>
<dbReference type="Proteomes" id="UP000523079">
    <property type="component" value="Unassembled WGS sequence"/>
</dbReference>
<organism evidence="3 4">
    <name type="scientific">Microlunatus kandeliicorticis</name>
    <dbReference type="NCBI Taxonomy" id="1759536"/>
    <lineage>
        <taxon>Bacteria</taxon>
        <taxon>Bacillati</taxon>
        <taxon>Actinomycetota</taxon>
        <taxon>Actinomycetes</taxon>
        <taxon>Propionibacteriales</taxon>
        <taxon>Propionibacteriaceae</taxon>
        <taxon>Microlunatus</taxon>
    </lineage>
</organism>
<keyword evidence="2" id="KW-0472">Membrane</keyword>